<dbReference type="Pfam" id="PF00166">
    <property type="entry name" value="Cpn10"/>
    <property type="match status" value="1"/>
</dbReference>
<dbReference type="SUPFAM" id="SSF50129">
    <property type="entry name" value="GroES-like"/>
    <property type="match status" value="1"/>
</dbReference>
<dbReference type="GO" id="GO:0051087">
    <property type="term" value="F:protein-folding chaperone binding"/>
    <property type="evidence" value="ECO:0007669"/>
    <property type="project" value="TreeGrafter"/>
</dbReference>
<dbReference type="PANTHER" id="PTHR10772:SF58">
    <property type="entry name" value="CO-CHAPERONIN GROES"/>
    <property type="match status" value="1"/>
</dbReference>
<dbReference type="PANTHER" id="PTHR10772">
    <property type="entry name" value="10 KDA HEAT SHOCK PROTEIN"/>
    <property type="match status" value="1"/>
</dbReference>
<dbReference type="FunFam" id="2.30.33.40:FF:000001">
    <property type="entry name" value="10 kDa chaperonin"/>
    <property type="match status" value="1"/>
</dbReference>
<dbReference type="PRINTS" id="PR00297">
    <property type="entry name" value="CHAPERONIN10"/>
</dbReference>
<dbReference type="InterPro" id="IPR011032">
    <property type="entry name" value="GroES-like_sf"/>
</dbReference>
<organism evidence="3">
    <name type="scientific">uncultured virus</name>
    <dbReference type="NCBI Taxonomy" id="340016"/>
    <lineage>
        <taxon>Viruses</taxon>
        <taxon>environmental samples</taxon>
    </lineage>
</organism>
<name>A0A221S308_9VIRU</name>
<protein>
    <submittedName>
        <fullName evidence="3">Co-chaperonin GroES</fullName>
    </submittedName>
</protein>
<proteinExistence type="inferred from homology"/>
<dbReference type="PROSITE" id="PS00681">
    <property type="entry name" value="CHAPERONINS_CPN10"/>
    <property type="match status" value="1"/>
</dbReference>
<dbReference type="GO" id="GO:0044183">
    <property type="term" value="F:protein folding chaperone"/>
    <property type="evidence" value="ECO:0007669"/>
    <property type="project" value="InterPro"/>
</dbReference>
<dbReference type="GO" id="GO:0005524">
    <property type="term" value="F:ATP binding"/>
    <property type="evidence" value="ECO:0007669"/>
    <property type="project" value="InterPro"/>
</dbReference>
<comment type="similarity">
    <text evidence="1">Belongs to the GroES chaperonin family.</text>
</comment>
<reference evidence="3" key="1">
    <citation type="submission" date="2016-03" db="EMBL/GenBank/DDBJ databases">
        <title>Novel chaperonins are prevalent in the virioplankton and link to viral biology and ecology.</title>
        <authorList>
            <person name="Marine R.L."/>
            <person name="Nasko D.J."/>
            <person name="Polson S.W."/>
            <person name="Wommack K.E."/>
        </authorList>
    </citation>
    <scope>NUCLEOTIDE SEQUENCE</scope>
</reference>
<sequence>MENIPITPLADRVLIQPIEAEESTYGNIVVPDMGKDRPDFGNVLAVGPGRYDNNGNLVPMRVEVGQKVIMPKYGANTVEIEGEEYVLASESEILGVVNQ</sequence>
<dbReference type="NCBIfam" id="NF001531">
    <property type="entry name" value="PRK00364.2-2"/>
    <property type="match status" value="1"/>
</dbReference>
<accession>A0A221S308</accession>
<dbReference type="EMBL" id="KU970684">
    <property type="protein sequence ID" value="ASN63278.1"/>
    <property type="molecule type" value="Genomic_DNA"/>
</dbReference>
<dbReference type="InterPro" id="IPR037124">
    <property type="entry name" value="Chaperonin_GroES_sf"/>
</dbReference>
<dbReference type="GO" id="GO:0046872">
    <property type="term" value="F:metal ion binding"/>
    <property type="evidence" value="ECO:0007669"/>
    <property type="project" value="TreeGrafter"/>
</dbReference>
<gene>
    <name evidence="3" type="primary">groES</name>
</gene>
<dbReference type="InterPro" id="IPR020818">
    <property type="entry name" value="Chaperonin_GroES"/>
</dbReference>
<dbReference type="InterPro" id="IPR018369">
    <property type="entry name" value="Chaprnonin_Cpn10_CS"/>
</dbReference>
<evidence type="ECO:0000256" key="2">
    <source>
        <dbReference type="ARBA" id="ARBA00023186"/>
    </source>
</evidence>
<dbReference type="Gene3D" id="2.30.33.40">
    <property type="entry name" value="GroES chaperonin"/>
    <property type="match status" value="1"/>
</dbReference>
<evidence type="ECO:0000256" key="1">
    <source>
        <dbReference type="ARBA" id="ARBA00006975"/>
    </source>
</evidence>
<keyword evidence="2" id="KW-0143">Chaperone</keyword>
<dbReference type="HAMAP" id="MF_00580">
    <property type="entry name" value="CH10"/>
    <property type="match status" value="1"/>
</dbReference>
<evidence type="ECO:0000313" key="3">
    <source>
        <dbReference type="EMBL" id="ASN63278.1"/>
    </source>
</evidence>
<dbReference type="SMART" id="SM00883">
    <property type="entry name" value="Cpn10"/>
    <property type="match status" value="1"/>
</dbReference>
<dbReference type="GO" id="GO:0051082">
    <property type="term" value="F:unfolded protein binding"/>
    <property type="evidence" value="ECO:0007669"/>
    <property type="project" value="TreeGrafter"/>
</dbReference>
<dbReference type="NCBIfam" id="NF001533">
    <property type="entry name" value="PRK00364.2-4"/>
    <property type="match status" value="1"/>
</dbReference>
<dbReference type="CDD" id="cd00320">
    <property type="entry name" value="cpn10"/>
    <property type="match status" value="1"/>
</dbReference>